<dbReference type="SUPFAM" id="SSF56112">
    <property type="entry name" value="Protein kinase-like (PK-like)"/>
    <property type="match status" value="1"/>
</dbReference>
<organism evidence="13 14">
    <name type="scientific">Cronartium quercuum f. sp. fusiforme G11</name>
    <dbReference type="NCBI Taxonomy" id="708437"/>
    <lineage>
        <taxon>Eukaryota</taxon>
        <taxon>Fungi</taxon>
        <taxon>Dikarya</taxon>
        <taxon>Basidiomycota</taxon>
        <taxon>Pucciniomycotina</taxon>
        <taxon>Pucciniomycetes</taxon>
        <taxon>Pucciniales</taxon>
        <taxon>Coleosporiaceae</taxon>
        <taxon>Cronartium</taxon>
    </lineage>
</organism>
<feature type="compositionally biased region" description="Polar residues" evidence="11">
    <location>
        <begin position="1"/>
        <end position="22"/>
    </location>
</feature>
<dbReference type="InterPro" id="IPR000719">
    <property type="entry name" value="Prot_kinase_dom"/>
</dbReference>
<evidence type="ECO:0000256" key="2">
    <source>
        <dbReference type="ARBA" id="ARBA00022527"/>
    </source>
</evidence>
<feature type="domain" description="Protein kinase" evidence="12">
    <location>
        <begin position="54"/>
        <end position="309"/>
    </location>
</feature>
<dbReference type="EC" id="2.7.11.11" evidence="1"/>
<dbReference type="Pfam" id="PF00069">
    <property type="entry name" value="Pkinase"/>
    <property type="match status" value="1"/>
</dbReference>
<keyword evidence="4 9" id="KW-0547">Nucleotide-binding</keyword>
<accession>A0A9P6NM32</accession>
<dbReference type="Gene3D" id="1.10.510.10">
    <property type="entry name" value="Transferase(Phosphotransferase) domain 1"/>
    <property type="match status" value="1"/>
</dbReference>
<feature type="binding site" evidence="9">
    <location>
        <position position="91"/>
    </location>
    <ligand>
        <name>ATP</name>
        <dbReference type="ChEBI" id="CHEBI:30616"/>
    </ligand>
</feature>
<dbReference type="FunFam" id="1.10.510.10:FF:000571">
    <property type="entry name" value="Maternal embryonic leucine zipper kinase"/>
    <property type="match status" value="1"/>
</dbReference>
<dbReference type="PROSITE" id="PS00108">
    <property type="entry name" value="PROTEIN_KINASE_ST"/>
    <property type="match status" value="1"/>
</dbReference>
<keyword evidence="3" id="KW-0808">Transferase</keyword>
<feature type="region of interest" description="Disordered" evidence="11">
    <location>
        <begin position="1"/>
        <end position="47"/>
    </location>
</feature>
<dbReference type="CDD" id="cd05123">
    <property type="entry name" value="STKc_AGC"/>
    <property type="match status" value="1"/>
</dbReference>
<dbReference type="InterPro" id="IPR017441">
    <property type="entry name" value="Protein_kinase_ATP_BS"/>
</dbReference>
<keyword evidence="6 9" id="KW-0067">ATP-binding</keyword>
<evidence type="ECO:0000256" key="10">
    <source>
        <dbReference type="RuleBase" id="RU000304"/>
    </source>
</evidence>
<dbReference type="SMART" id="SM00220">
    <property type="entry name" value="S_TKc"/>
    <property type="match status" value="1"/>
</dbReference>
<dbReference type="PANTHER" id="PTHR24353">
    <property type="entry name" value="CYCLIC NUCLEOTIDE-DEPENDENT PROTEIN KINASE"/>
    <property type="match status" value="1"/>
</dbReference>
<evidence type="ECO:0000256" key="4">
    <source>
        <dbReference type="ARBA" id="ARBA00022741"/>
    </source>
</evidence>
<name>A0A9P6NM32_9BASI</name>
<dbReference type="InterPro" id="IPR008271">
    <property type="entry name" value="Ser/Thr_kinase_AS"/>
</dbReference>
<evidence type="ECO:0000256" key="9">
    <source>
        <dbReference type="PROSITE-ProRule" id="PRU10141"/>
    </source>
</evidence>
<comment type="catalytic activity">
    <reaction evidence="8">
        <text>L-seryl-[protein] + ATP = O-phospho-L-seryl-[protein] + ADP + H(+)</text>
        <dbReference type="Rhea" id="RHEA:17989"/>
        <dbReference type="Rhea" id="RHEA-COMP:9863"/>
        <dbReference type="Rhea" id="RHEA-COMP:11604"/>
        <dbReference type="ChEBI" id="CHEBI:15378"/>
        <dbReference type="ChEBI" id="CHEBI:29999"/>
        <dbReference type="ChEBI" id="CHEBI:30616"/>
        <dbReference type="ChEBI" id="CHEBI:83421"/>
        <dbReference type="ChEBI" id="CHEBI:456216"/>
        <dbReference type="EC" id="2.7.11.11"/>
    </reaction>
</comment>
<dbReference type="Proteomes" id="UP000886653">
    <property type="component" value="Unassembled WGS sequence"/>
</dbReference>
<dbReference type="PROSITE" id="PS50011">
    <property type="entry name" value="PROTEIN_KINASE_DOM"/>
    <property type="match status" value="1"/>
</dbReference>
<dbReference type="OrthoDB" id="63267at2759"/>
<evidence type="ECO:0000256" key="1">
    <source>
        <dbReference type="ARBA" id="ARBA00012444"/>
    </source>
</evidence>
<keyword evidence="2 10" id="KW-0723">Serine/threonine-protein kinase</keyword>
<dbReference type="AlphaFoldDB" id="A0A9P6NM32"/>
<gene>
    <name evidence="13" type="ORF">CROQUDRAFT_41437</name>
</gene>
<dbReference type="InterPro" id="IPR045270">
    <property type="entry name" value="STKc_AGC"/>
</dbReference>
<evidence type="ECO:0000313" key="14">
    <source>
        <dbReference type="Proteomes" id="UP000886653"/>
    </source>
</evidence>
<feature type="compositionally biased region" description="Low complexity" evidence="11">
    <location>
        <begin position="28"/>
        <end position="39"/>
    </location>
</feature>
<evidence type="ECO:0000256" key="8">
    <source>
        <dbReference type="ARBA" id="ARBA00047454"/>
    </source>
</evidence>
<evidence type="ECO:0000256" key="11">
    <source>
        <dbReference type="SAM" id="MobiDB-lite"/>
    </source>
</evidence>
<keyword evidence="5" id="KW-0418">Kinase</keyword>
<sequence length="355" mass="40314">MEHTLSNLNSEHTDSDTQNFSDSHADCSHSPSTEYSTSSFPNPSAPKKTIPRRFAIYKGLGQGSFGQVLLASNADRDSQLGKLVALKLVKKKCLKKPQHIQHVKDEKDVLCRLPAHPHILKLWETMSDKHFLYLNMEYFPGGDMWQLMNSFGRPFTEEEAKFYSAQIASGLHHLHKHDIIYRDLKPDNIVIRANGHVALCDFGFAKHVRRQDGRTRTICGSIEFMAPEIFQGHPYTSAVDWWAFGALVYNFLVYAPPFDFSLDSIRRGIYGFPVDNTYSASLRILIAGLLQKEPDRRSKGEKVCTHPWITSAKHNSPPPWVPVPILRPPNAEVYINITNRGPNFEYEEGDLFAGF</sequence>
<dbReference type="GO" id="GO:0004691">
    <property type="term" value="F:cAMP-dependent protein kinase activity"/>
    <property type="evidence" value="ECO:0007669"/>
    <property type="project" value="UniProtKB-EC"/>
</dbReference>
<evidence type="ECO:0000256" key="7">
    <source>
        <dbReference type="ARBA" id="ARBA00047292"/>
    </source>
</evidence>
<dbReference type="Gene3D" id="3.30.200.20">
    <property type="entry name" value="Phosphorylase Kinase, domain 1"/>
    <property type="match status" value="1"/>
</dbReference>
<dbReference type="PROSITE" id="PS00107">
    <property type="entry name" value="PROTEIN_KINASE_ATP"/>
    <property type="match status" value="1"/>
</dbReference>
<comment type="caution">
    <text evidence="13">The sequence shown here is derived from an EMBL/GenBank/DDBJ whole genome shotgun (WGS) entry which is preliminary data.</text>
</comment>
<proteinExistence type="inferred from homology"/>
<comment type="catalytic activity">
    <reaction evidence="7">
        <text>L-threonyl-[protein] + ATP = O-phospho-L-threonyl-[protein] + ADP + H(+)</text>
        <dbReference type="Rhea" id="RHEA:46608"/>
        <dbReference type="Rhea" id="RHEA-COMP:11060"/>
        <dbReference type="Rhea" id="RHEA-COMP:11605"/>
        <dbReference type="ChEBI" id="CHEBI:15378"/>
        <dbReference type="ChEBI" id="CHEBI:30013"/>
        <dbReference type="ChEBI" id="CHEBI:30616"/>
        <dbReference type="ChEBI" id="CHEBI:61977"/>
        <dbReference type="ChEBI" id="CHEBI:456216"/>
        <dbReference type="EC" id="2.7.11.11"/>
    </reaction>
</comment>
<evidence type="ECO:0000259" key="12">
    <source>
        <dbReference type="PROSITE" id="PS50011"/>
    </source>
</evidence>
<evidence type="ECO:0000256" key="6">
    <source>
        <dbReference type="ARBA" id="ARBA00022840"/>
    </source>
</evidence>
<keyword evidence="14" id="KW-1185">Reference proteome</keyword>
<evidence type="ECO:0000313" key="13">
    <source>
        <dbReference type="EMBL" id="KAG0148454.1"/>
    </source>
</evidence>
<dbReference type="InterPro" id="IPR011009">
    <property type="entry name" value="Kinase-like_dom_sf"/>
</dbReference>
<dbReference type="EMBL" id="MU167237">
    <property type="protein sequence ID" value="KAG0148454.1"/>
    <property type="molecule type" value="Genomic_DNA"/>
</dbReference>
<evidence type="ECO:0000256" key="5">
    <source>
        <dbReference type="ARBA" id="ARBA00022777"/>
    </source>
</evidence>
<evidence type="ECO:0000256" key="3">
    <source>
        <dbReference type="ARBA" id="ARBA00022679"/>
    </source>
</evidence>
<protein>
    <recommendedName>
        <fullName evidence="1">cAMP-dependent protein kinase</fullName>
        <ecNumber evidence="1">2.7.11.11</ecNumber>
    </recommendedName>
</protein>
<reference evidence="13" key="1">
    <citation type="submission" date="2013-11" db="EMBL/GenBank/DDBJ databases">
        <title>Genome sequence of the fusiform rust pathogen reveals effectors for host alternation and coevolution with pine.</title>
        <authorList>
            <consortium name="DOE Joint Genome Institute"/>
            <person name="Smith K."/>
            <person name="Pendleton A."/>
            <person name="Kubisiak T."/>
            <person name="Anderson C."/>
            <person name="Salamov A."/>
            <person name="Aerts A."/>
            <person name="Riley R."/>
            <person name="Clum A."/>
            <person name="Lindquist E."/>
            <person name="Ence D."/>
            <person name="Campbell M."/>
            <person name="Kronenberg Z."/>
            <person name="Feau N."/>
            <person name="Dhillon B."/>
            <person name="Hamelin R."/>
            <person name="Burleigh J."/>
            <person name="Smith J."/>
            <person name="Yandell M."/>
            <person name="Nelson C."/>
            <person name="Grigoriev I."/>
            <person name="Davis J."/>
        </authorList>
    </citation>
    <scope>NUCLEOTIDE SEQUENCE</scope>
    <source>
        <strain evidence="13">G11</strain>
    </source>
</reference>
<dbReference type="GO" id="GO:0005524">
    <property type="term" value="F:ATP binding"/>
    <property type="evidence" value="ECO:0007669"/>
    <property type="project" value="UniProtKB-UniRule"/>
</dbReference>
<comment type="similarity">
    <text evidence="10">Belongs to the protein kinase superfamily.</text>
</comment>